<dbReference type="PANTHER" id="PTHR42709">
    <property type="entry name" value="ALKALINE PHOSPHATASE LIKE PROTEIN"/>
    <property type="match status" value="1"/>
</dbReference>
<protein>
    <recommendedName>
        <fullName evidence="7">VTT domain-containing protein</fullName>
    </recommendedName>
</protein>
<dbReference type="Proteomes" id="UP000033869">
    <property type="component" value="Unassembled WGS sequence"/>
</dbReference>
<keyword evidence="4 6" id="KW-1133">Transmembrane helix</keyword>
<evidence type="ECO:0000313" key="8">
    <source>
        <dbReference type="EMBL" id="KKS08741.1"/>
    </source>
</evidence>
<dbReference type="Pfam" id="PF09335">
    <property type="entry name" value="VTT_dom"/>
    <property type="match status" value="1"/>
</dbReference>
<dbReference type="InterPro" id="IPR032816">
    <property type="entry name" value="VTT_dom"/>
</dbReference>
<sequence>MIDYYALFQHQINIIEHYGLPAIFLSTTIENLGIPFPTEAAFLVAIGLITSSKLSFLEAWIIINGGMLTGSIISYFLGFYGENFYAERLKKSKRVHKTREVLHKWFEKYGALAILGSKLIGYVRPWSSFVIGIAGVPFGKFLFWTCIGTSIITYIDLLISKQVINIWLMYPEYRQIFSVILFAIVFGFFIYLIASVVVSRIRKYHKRKSK</sequence>
<reference evidence="8 9" key="1">
    <citation type="journal article" date="2015" name="Nature">
        <title>rRNA introns, odd ribosomes, and small enigmatic genomes across a large radiation of phyla.</title>
        <authorList>
            <person name="Brown C.T."/>
            <person name="Hug L.A."/>
            <person name="Thomas B.C."/>
            <person name="Sharon I."/>
            <person name="Castelle C.J."/>
            <person name="Singh A."/>
            <person name="Wilkins M.J."/>
            <person name="Williams K.H."/>
            <person name="Banfield J.F."/>
        </authorList>
    </citation>
    <scope>NUCLEOTIDE SEQUENCE [LARGE SCALE GENOMIC DNA]</scope>
</reference>
<feature type="domain" description="VTT" evidence="7">
    <location>
        <begin position="40"/>
        <end position="157"/>
    </location>
</feature>
<feature type="transmembrane region" description="Helical" evidence="6">
    <location>
        <begin position="126"/>
        <end position="144"/>
    </location>
</feature>
<evidence type="ECO:0000256" key="2">
    <source>
        <dbReference type="ARBA" id="ARBA00022475"/>
    </source>
</evidence>
<comment type="subcellular location">
    <subcellularLocation>
        <location evidence="1">Cell membrane</location>
        <topology evidence="1">Multi-pass membrane protein</topology>
    </subcellularLocation>
</comment>
<evidence type="ECO:0000256" key="4">
    <source>
        <dbReference type="ARBA" id="ARBA00022989"/>
    </source>
</evidence>
<keyword evidence="5 6" id="KW-0472">Membrane</keyword>
<proteinExistence type="predicted"/>
<gene>
    <name evidence="8" type="ORF">UU65_C0005G0052</name>
</gene>
<evidence type="ECO:0000259" key="7">
    <source>
        <dbReference type="Pfam" id="PF09335"/>
    </source>
</evidence>
<organism evidence="8 9">
    <name type="scientific">candidate division CPR2 bacterium GW2011_GWC1_41_48</name>
    <dbReference type="NCBI Taxonomy" id="1618344"/>
    <lineage>
        <taxon>Bacteria</taxon>
        <taxon>Bacteria division CPR2</taxon>
    </lineage>
</organism>
<feature type="transmembrane region" description="Helical" evidence="6">
    <location>
        <begin position="59"/>
        <end position="80"/>
    </location>
</feature>
<evidence type="ECO:0000256" key="3">
    <source>
        <dbReference type="ARBA" id="ARBA00022692"/>
    </source>
</evidence>
<comment type="caution">
    <text evidence="8">The sequence shown here is derived from an EMBL/GenBank/DDBJ whole genome shotgun (WGS) entry which is preliminary data.</text>
</comment>
<keyword evidence="2" id="KW-1003">Cell membrane</keyword>
<dbReference type="AlphaFoldDB" id="A0A0G0YGS0"/>
<dbReference type="GO" id="GO:0005886">
    <property type="term" value="C:plasma membrane"/>
    <property type="evidence" value="ECO:0007669"/>
    <property type="project" value="UniProtKB-SubCell"/>
</dbReference>
<keyword evidence="3 6" id="KW-0812">Transmembrane</keyword>
<evidence type="ECO:0000256" key="1">
    <source>
        <dbReference type="ARBA" id="ARBA00004651"/>
    </source>
</evidence>
<evidence type="ECO:0000256" key="6">
    <source>
        <dbReference type="SAM" id="Phobius"/>
    </source>
</evidence>
<accession>A0A0G0YGS0</accession>
<dbReference type="InterPro" id="IPR051311">
    <property type="entry name" value="DedA_domain"/>
</dbReference>
<dbReference type="PANTHER" id="PTHR42709:SF6">
    <property type="entry name" value="UNDECAPRENYL PHOSPHATE TRANSPORTER A"/>
    <property type="match status" value="1"/>
</dbReference>
<evidence type="ECO:0000256" key="5">
    <source>
        <dbReference type="ARBA" id="ARBA00023136"/>
    </source>
</evidence>
<feature type="transmembrane region" description="Helical" evidence="6">
    <location>
        <begin position="176"/>
        <end position="198"/>
    </location>
</feature>
<evidence type="ECO:0000313" key="9">
    <source>
        <dbReference type="Proteomes" id="UP000033869"/>
    </source>
</evidence>
<dbReference type="EMBL" id="LCBL01000005">
    <property type="protein sequence ID" value="KKS08741.1"/>
    <property type="molecule type" value="Genomic_DNA"/>
</dbReference>
<name>A0A0G0YGS0_UNCC2</name>